<name>K1T2V2_9ZZZZ</name>
<feature type="non-terminal residue" evidence="1">
    <location>
        <position position="1"/>
    </location>
</feature>
<gene>
    <name evidence="1" type="ORF">OBE_12401</name>
</gene>
<organism evidence="1">
    <name type="scientific">human gut metagenome</name>
    <dbReference type="NCBI Taxonomy" id="408170"/>
    <lineage>
        <taxon>unclassified sequences</taxon>
        <taxon>metagenomes</taxon>
        <taxon>organismal metagenomes</taxon>
    </lineage>
</organism>
<accession>K1T2V2</accession>
<dbReference type="SUPFAM" id="SSF48498">
    <property type="entry name" value="Tetracyclin repressor-like, C-terminal domain"/>
    <property type="match status" value="1"/>
</dbReference>
<dbReference type="InterPro" id="IPR036271">
    <property type="entry name" value="Tet_transcr_reg_TetR-rel_C_sf"/>
</dbReference>
<proteinExistence type="predicted"/>
<comment type="caution">
    <text evidence="1">The sequence shown here is derived from an EMBL/GenBank/DDBJ whole genome shotgun (WGS) entry which is preliminary data.</text>
</comment>
<sequence length="165" mass="19048">AQKLEISKRTLYELFSDKDTLVEQCWDKIREEQEKKIAGYLFYQPGSALEQARNLIQEYIAAVCMISCISLQELQQKVSYADSYEKNRRFWLDSFTEVLEHCVADGSVLPDVDCQLFAKRLMNVLLGLYLEGGTRREMDAFGWALLRGIATHRGIEWLDGKKPNS</sequence>
<dbReference type="Gene3D" id="1.10.357.10">
    <property type="entry name" value="Tetracycline Repressor, domain 2"/>
    <property type="match status" value="1"/>
</dbReference>
<protein>
    <submittedName>
        <fullName evidence="1">Transcriptional regulator</fullName>
    </submittedName>
</protein>
<evidence type="ECO:0000313" key="1">
    <source>
        <dbReference type="EMBL" id="EKC53826.1"/>
    </source>
</evidence>
<dbReference type="AlphaFoldDB" id="K1T2V2"/>
<dbReference type="EMBL" id="AJWZ01008540">
    <property type="protein sequence ID" value="EKC53826.1"/>
    <property type="molecule type" value="Genomic_DNA"/>
</dbReference>
<reference evidence="1" key="1">
    <citation type="journal article" date="2013" name="Environ. Microbiol.">
        <title>Microbiota from the distal guts of lean and obese adolescents exhibit partial functional redundancy besides clear differences in community structure.</title>
        <authorList>
            <person name="Ferrer M."/>
            <person name="Ruiz A."/>
            <person name="Lanza F."/>
            <person name="Haange S.B."/>
            <person name="Oberbach A."/>
            <person name="Till H."/>
            <person name="Bargiela R."/>
            <person name="Campoy C."/>
            <person name="Segura M.T."/>
            <person name="Richter M."/>
            <person name="von Bergen M."/>
            <person name="Seifert J."/>
            <person name="Suarez A."/>
        </authorList>
    </citation>
    <scope>NUCLEOTIDE SEQUENCE</scope>
</reference>